<feature type="non-terminal residue" evidence="3">
    <location>
        <position position="278"/>
    </location>
</feature>
<dbReference type="GO" id="GO:0006313">
    <property type="term" value="P:DNA transposition"/>
    <property type="evidence" value="ECO:0007669"/>
    <property type="project" value="InterPro"/>
</dbReference>
<evidence type="ECO:0000313" key="3">
    <source>
        <dbReference type="EMBL" id="PWN57535.1"/>
    </source>
</evidence>
<organism evidence="3 4">
    <name type="scientific">Chryseobacterium viscerum</name>
    <dbReference type="NCBI Taxonomy" id="1037377"/>
    <lineage>
        <taxon>Bacteria</taxon>
        <taxon>Pseudomonadati</taxon>
        <taxon>Bacteroidota</taxon>
        <taxon>Flavobacteriia</taxon>
        <taxon>Flavobacteriales</taxon>
        <taxon>Weeksellaceae</taxon>
        <taxon>Chryseobacterium group</taxon>
        <taxon>Chryseobacterium</taxon>
    </lineage>
</organism>
<dbReference type="GO" id="GO:0003677">
    <property type="term" value="F:DNA binding"/>
    <property type="evidence" value="ECO:0007669"/>
    <property type="project" value="InterPro"/>
</dbReference>
<dbReference type="EMBL" id="PPEG02000029">
    <property type="protein sequence ID" value="PWN57535.1"/>
    <property type="molecule type" value="Genomic_DNA"/>
</dbReference>
<proteinExistence type="predicted"/>
<dbReference type="InterPro" id="IPR047650">
    <property type="entry name" value="Transpos_IS110"/>
</dbReference>
<protein>
    <submittedName>
        <fullName evidence="3">IS110 family transposase</fullName>
    </submittedName>
</protein>
<name>A0A316WAF2_9FLAO</name>
<dbReference type="Pfam" id="PF02371">
    <property type="entry name" value="Transposase_20"/>
    <property type="match status" value="1"/>
</dbReference>
<comment type="caution">
    <text evidence="3">The sequence shown here is derived from an EMBL/GenBank/DDBJ whole genome shotgun (WGS) entry which is preliminary data.</text>
</comment>
<dbReference type="AlphaFoldDB" id="A0A316WAF2"/>
<feature type="domain" description="Transposase IS116/IS110/IS902 C-terminal" evidence="2">
    <location>
        <begin position="206"/>
        <end position="277"/>
    </location>
</feature>
<dbReference type="GO" id="GO:0004803">
    <property type="term" value="F:transposase activity"/>
    <property type="evidence" value="ECO:0007669"/>
    <property type="project" value="InterPro"/>
</dbReference>
<evidence type="ECO:0000313" key="4">
    <source>
        <dbReference type="Proteomes" id="UP000236413"/>
    </source>
</evidence>
<dbReference type="RefSeq" id="WP_109739385.1">
    <property type="nucleotide sequence ID" value="NZ_PPEG02000029.1"/>
</dbReference>
<evidence type="ECO:0000259" key="2">
    <source>
        <dbReference type="Pfam" id="PF02371"/>
    </source>
</evidence>
<dbReference type="InterPro" id="IPR003346">
    <property type="entry name" value="Transposase_20"/>
</dbReference>
<gene>
    <name evidence="3" type="ORF">C1634_025645</name>
</gene>
<dbReference type="Pfam" id="PF01548">
    <property type="entry name" value="DEDD_Tnp_IS110"/>
    <property type="match status" value="1"/>
</dbReference>
<dbReference type="InterPro" id="IPR002525">
    <property type="entry name" value="Transp_IS110-like_N"/>
</dbReference>
<dbReference type="PANTHER" id="PTHR33055:SF3">
    <property type="entry name" value="PUTATIVE TRANSPOSASE FOR IS117-RELATED"/>
    <property type="match status" value="1"/>
</dbReference>
<accession>A0A316WAF2</accession>
<feature type="domain" description="Transposase IS110-like N-terminal" evidence="1">
    <location>
        <begin position="8"/>
        <end position="150"/>
    </location>
</feature>
<sequence length="278" mass="31617">MENYHNYIGIDVSKDTLDYQIIDSTARLLDQGRITNDKKGINMLLKGLKKADICLQDTLFCYENTGVYSMNLSLILSELSVDFAECPPLEIKQSKGICRGKSDKADAKDIAMYAFRNIDKIKLTKVPEADILSLKLLYAEREKTVAAIKNFSATAENKRFLPKEVFKQTEVINKRTLNFLKKIQLTIEIRIREIIKANEMLNHQKELLISVPGIGEVTALYLLLATKGFKNFKNWRKFACYSGIVPFEYSSGTSLRGKSRVSHFADKKMKSILHMASL</sequence>
<dbReference type="Proteomes" id="UP000236413">
    <property type="component" value="Unassembled WGS sequence"/>
</dbReference>
<dbReference type="PANTHER" id="PTHR33055">
    <property type="entry name" value="TRANSPOSASE FOR INSERTION SEQUENCE ELEMENT IS1111A"/>
    <property type="match status" value="1"/>
</dbReference>
<reference evidence="3 4" key="1">
    <citation type="submission" date="2018-04" db="EMBL/GenBank/DDBJ databases">
        <title>Chryseobacterium oncorhynchi 701B-08T from rainbow trout, and Chryseobacterium viscerum 687B-08T from diseased fish.</title>
        <authorList>
            <person name="Jeong J.-J."/>
            <person name="Lee Y.J."/>
            <person name="Pathiraja D."/>
            <person name="Park B."/>
            <person name="Choi I.-G."/>
            <person name="Kim K.D."/>
        </authorList>
    </citation>
    <scope>NUCLEOTIDE SEQUENCE [LARGE SCALE GENOMIC DNA]</scope>
    <source>
        <strain evidence="3 4">687B-08</strain>
    </source>
</reference>
<evidence type="ECO:0000259" key="1">
    <source>
        <dbReference type="Pfam" id="PF01548"/>
    </source>
</evidence>